<dbReference type="InterPro" id="IPR015360">
    <property type="entry name" value="XPC-bd"/>
</dbReference>
<feature type="domain" description="Ubiquitin-like" evidence="8">
    <location>
        <begin position="1"/>
        <end position="76"/>
    </location>
</feature>
<dbReference type="GO" id="GO:0043161">
    <property type="term" value="P:proteasome-mediated ubiquitin-dependent protein catabolic process"/>
    <property type="evidence" value="ECO:0007669"/>
    <property type="project" value="UniProtKB-UniRule"/>
</dbReference>
<dbReference type="EMBL" id="HBHK01007275">
    <property type="protein sequence ID" value="CAD9673792.1"/>
    <property type="molecule type" value="Transcribed_RNA"/>
</dbReference>
<feature type="compositionally biased region" description="Low complexity" evidence="6">
    <location>
        <begin position="84"/>
        <end position="111"/>
    </location>
</feature>
<feature type="region of interest" description="Disordered" evidence="6">
    <location>
        <begin position="75"/>
        <end position="134"/>
    </location>
</feature>
<feature type="compositionally biased region" description="Pro residues" evidence="6">
    <location>
        <begin position="112"/>
        <end position="123"/>
    </location>
</feature>
<protein>
    <recommendedName>
        <fullName evidence="5">UV excision repair protein RAD23</fullName>
    </recommendedName>
</protein>
<accession>A0A7S2W866</accession>
<dbReference type="FunFam" id="1.10.8.10:FF:000002">
    <property type="entry name" value="UV excision repair protein RAD23 homolog"/>
    <property type="match status" value="1"/>
</dbReference>
<evidence type="ECO:0000256" key="4">
    <source>
        <dbReference type="ARBA" id="ARBA00023242"/>
    </source>
</evidence>
<dbReference type="SUPFAM" id="SSF101238">
    <property type="entry name" value="XPC-binding domain"/>
    <property type="match status" value="1"/>
</dbReference>
<keyword evidence="3 5" id="KW-0234">DNA repair</keyword>
<dbReference type="GO" id="GO:0003684">
    <property type="term" value="F:damaged DNA binding"/>
    <property type="evidence" value="ECO:0007669"/>
    <property type="project" value="UniProtKB-UniRule"/>
</dbReference>
<dbReference type="InterPro" id="IPR006636">
    <property type="entry name" value="STI1_HS-bd"/>
</dbReference>
<keyword evidence="5" id="KW-0963">Cytoplasm</keyword>
<comment type="function">
    <text evidence="5">Multiubiquitin chain receptor involved in modulation of proteasomal degradation. Involved in nucleotide excision repair.</text>
</comment>
<dbReference type="SMART" id="SM00727">
    <property type="entry name" value="STI1"/>
    <property type="match status" value="1"/>
</dbReference>
<evidence type="ECO:0000256" key="1">
    <source>
        <dbReference type="ARBA" id="ARBA00022737"/>
    </source>
</evidence>
<dbReference type="InterPro" id="IPR015940">
    <property type="entry name" value="UBA"/>
</dbReference>
<dbReference type="Gene3D" id="1.10.10.540">
    <property type="entry name" value="XPC-binding domain"/>
    <property type="match status" value="1"/>
</dbReference>
<sequence>MKLTVKPLKGEPFQIDVELTNTVKELKQVIFDKKQWEITCQKLIHAGKIMADDKNLSDYKVKENGFIVCMVSKPKAPPKPASTPTPAAAPAAATPAPAAAAAPPAAAAPTPAAAPAPTPPATAAPPANSPFSGPAFEESIAQLKDMGFPESECRAALQAAFGDRGRAVEYLMSGIPPGAAEAAAAQAAAPAQTPAATQPNAAGGEPLAALRQHPQFNNLRRVVQNNPGALSTVLQQIGQGNPQLLEEINNNREEFVRIMNEPLEEGTGGNTPSAADAAAAIAGSGGMPAGVPHPEEFLAVLTAVQQMPPDQRARVAQAMGVPPEQLQAITQMMQNMPAQARAQMMEGMMQGGFRGVGGPGAPGGAPGGGNVVHLTQEEAAAVDRLAELGFSKQACVEAYLACDKDEQLAANYLFTNPPDAMEEDNSGGST</sequence>
<dbReference type="InterPro" id="IPR004806">
    <property type="entry name" value="Rad23"/>
</dbReference>
<dbReference type="InterPro" id="IPR036353">
    <property type="entry name" value="XPC-bd_sf"/>
</dbReference>
<evidence type="ECO:0000313" key="9">
    <source>
        <dbReference type="EMBL" id="CAD9673792.1"/>
    </source>
</evidence>
<comment type="similarity">
    <text evidence="5">Belongs to the RAD23 family.</text>
</comment>
<organism evidence="9">
    <name type="scientific">Mucochytrium quahogii</name>
    <dbReference type="NCBI Taxonomy" id="96639"/>
    <lineage>
        <taxon>Eukaryota</taxon>
        <taxon>Sar</taxon>
        <taxon>Stramenopiles</taxon>
        <taxon>Bigyra</taxon>
        <taxon>Labyrinthulomycetes</taxon>
        <taxon>Thraustochytrida</taxon>
        <taxon>Thraustochytriidae</taxon>
        <taxon>Mucochytrium</taxon>
    </lineage>
</organism>
<dbReference type="PANTHER" id="PTHR10621:SF0">
    <property type="entry name" value="UV EXCISION REPAIR PROTEIN RAD23"/>
    <property type="match status" value="1"/>
</dbReference>
<dbReference type="SUPFAM" id="SSF46934">
    <property type="entry name" value="UBA-like"/>
    <property type="match status" value="2"/>
</dbReference>
<dbReference type="CDD" id="cd14281">
    <property type="entry name" value="UBA2_Rad23_like"/>
    <property type="match status" value="1"/>
</dbReference>
<name>A0A7S2W866_9STRA</name>
<evidence type="ECO:0000259" key="8">
    <source>
        <dbReference type="PROSITE" id="PS50053"/>
    </source>
</evidence>
<dbReference type="Gene3D" id="3.10.20.90">
    <property type="entry name" value="Phosphatidylinositol 3-kinase Catalytic Subunit, Chain A, domain 1"/>
    <property type="match status" value="1"/>
</dbReference>
<dbReference type="GO" id="GO:0070628">
    <property type="term" value="F:proteasome binding"/>
    <property type="evidence" value="ECO:0007669"/>
    <property type="project" value="TreeGrafter"/>
</dbReference>
<dbReference type="PRINTS" id="PR01839">
    <property type="entry name" value="RAD23PROTEIN"/>
</dbReference>
<dbReference type="InterPro" id="IPR009060">
    <property type="entry name" value="UBA-like_sf"/>
</dbReference>
<reference evidence="9" key="1">
    <citation type="submission" date="2021-01" db="EMBL/GenBank/DDBJ databases">
        <authorList>
            <person name="Corre E."/>
            <person name="Pelletier E."/>
            <person name="Niang G."/>
            <person name="Scheremetjew M."/>
            <person name="Finn R."/>
            <person name="Kale V."/>
            <person name="Holt S."/>
            <person name="Cochrane G."/>
            <person name="Meng A."/>
            <person name="Brown T."/>
            <person name="Cohen L."/>
        </authorList>
    </citation>
    <scope>NUCLEOTIDE SEQUENCE</scope>
    <source>
        <strain evidence="9">NY070348D</strain>
    </source>
</reference>
<dbReference type="GO" id="GO:0006289">
    <property type="term" value="P:nucleotide-excision repair"/>
    <property type="evidence" value="ECO:0007669"/>
    <property type="project" value="UniProtKB-UniRule"/>
</dbReference>
<dbReference type="SMART" id="SM00165">
    <property type="entry name" value="UBA"/>
    <property type="match status" value="2"/>
</dbReference>
<evidence type="ECO:0000256" key="5">
    <source>
        <dbReference type="RuleBase" id="RU367049"/>
    </source>
</evidence>
<dbReference type="GO" id="GO:0043130">
    <property type="term" value="F:ubiquitin binding"/>
    <property type="evidence" value="ECO:0007669"/>
    <property type="project" value="UniProtKB-UniRule"/>
</dbReference>
<dbReference type="InterPro" id="IPR000626">
    <property type="entry name" value="Ubiquitin-like_dom"/>
</dbReference>
<dbReference type="Pfam" id="PF09280">
    <property type="entry name" value="XPC-binding"/>
    <property type="match status" value="1"/>
</dbReference>
<dbReference type="PROSITE" id="PS50053">
    <property type="entry name" value="UBIQUITIN_2"/>
    <property type="match status" value="1"/>
</dbReference>
<comment type="subcellular location">
    <subcellularLocation>
        <location evidence="5">Nucleus</location>
    </subcellularLocation>
    <subcellularLocation>
        <location evidence="5">Cytoplasm</location>
    </subcellularLocation>
</comment>
<dbReference type="Gene3D" id="1.10.8.10">
    <property type="entry name" value="DNA helicase RuvA subunit, C-terminal domain"/>
    <property type="match status" value="2"/>
</dbReference>
<gene>
    <name evidence="9" type="ORF">QSP1433_LOCUS4452</name>
</gene>
<dbReference type="CDD" id="cd01805">
    <property type="entry name" value="Ubl_Rad23"/>
    <property type="match status" value="1"/>
</dbReference>
<evidence type="ECO:0000256" key="2">
    <source>
        <dbReference type="ARBA" id="ARBA00022763"/>
    </source>
</evidence>
<feature type="domain" description="UBA" evidence="7">
    <location>
        <begin position="375"/>
        <end position="416"/>
    </location>
</feature>
<dbReference type="SMART" id="SM00213">
    <property type="entry name" value="UBQ"/>
    <property type="match status" value="1"/>
</dbReference>
<keyword evidence="2 5" id="KW-0227">DNA damage</keyword>
<evidence type="ECO:0000256" key="6">
    <source>
        <dbReference type="SAM" id="MobiDB-lite"/>
    </source>
</evidence>
<dbReference type="SUPFAM" id="SSF54236">
    <property type="entry name" value="Ubiquitin-like"/>
    <property type="match status" value="1"/>
</dbReference>
<dbReference type="FunFam" id="1.10.8.10:FF:000003">
    <property type="entry name" value="UV excision repair protein RAD23 homolog"/>
    <property type="match status" value="1"/>
</dbReference>
<dbReference type="NCBIfam" id="TIGR00601">
    <property type="entry name" value="rad23"/>
    <property type="match status" value="1"/>
</dbReference>
<dbReference type="GO" id="GO:0031593">
    <property type="term" value="F:polyubiquitin modification-dependent protein binding"/>
    <property type="evidence" value="ECO:0007669"/>
    <property type="project" value="UniProtKB-UniRule"/>
</dbReference>
<keyword evidence="4 5" id="KW-0539">Nucleus</keyword>
<dbReference type="PROSITE" id="PS50030">
    <property type="entry name" value="UBA"/>
    <property type="match status" value="2"/>
</dbReference>
<dbReference type="GO" id="GO:0005654">
    <property type="term" value="C:nucleoplasm"/>
    <property type="evidence" value="ECO:0007669"/>
    <property type="project" value="TreeGrafter"/>
</dbReference>
<dbReference type="InterPro" id="IPR029071">
    <property type="entry name" value="Ubiquitin-like_domsf"/>
</dbReference>
<dbReference type="PANTHER" id="PTHR10621">
    <property type="entry name" value="UV EXCISION REPAIR PROTEIN RAD23"/>
    <property type="match status" value="1"/>
</dbReference>
<dbReference type="Pfam" id="PF00240">
    <property type="entry name" value="ubiquitin"/>
    <property type="match status" value="1"/>
</dbReference>
<dbReference type="GO" id="GO:0005829">
    <property type="term" value="C:cytosol"/>
    <property type="evidence" value="ECO:0007669"/>
    <property type="project" value="TreeGrafter"/>
</dbReference>
<dbReference type="AlphaFoldDB" id="A0A7S2W866"/>
<keyword evidence="1" id="KW-0677">Repeat</keyword>
<evidence type="ECO:0000256" key="3">
    <source>
        <dbReference type="ARBA" id="ARBA00023204"/>
    </source>
</evidence>
<feature type="domain" description="UBA" evidence="7">
    <location>
        <begin position="134"/>
        <end position="174"/>
    </location>
</feature>
<proteinExistence type="inferred from homology"/>
<evidence type="ECO:0000259" key="7">
    <source>
        <dbReference type="PROSITE" id="PS50030"/>
    </source>
</evidence>
<dbReference type="Pfam" id="PF00627">
    <property type="entry name" value="UBA"/>
    <property type="match status" value="2"/>
</dbReference>